<protein>
    <submittedName>
        <fullName evidence="1">Uncharacterized protein</fullName>
    </submittedName>
</protein>
<proteinExistence type="predicted"/>
<dbReference type="Proteomes" id="UP001164250">
    <property type="component" value="Chromosome 11"/>
</dbReference>
<evidence type="ECO:0000313" key="1">
    <source>
        <dbReference type="EMBL" id="KAJ0083552.1"/>
    </source>
</evidence>
<reference evidence="2" key="1">
    <citation type="journal article" date="2023" name="G3 (Bethesda)">
        <title>Genome assembly and association tests identify interacting loci associated with vigor, precocity, and sex in interspecific pistachio rootstocks.</title>
        <authorList>
            <person name="Palmer W."/>
            <person name="Jacygrad E."/>
            <person name="Sagayaradj S."/>
            <person name="Cavanaugh K."/>
            <person name="Han R."/>
            <person name="Bertier L."/>
            <person name="Beede B."/>
            <person name="Kafkas S."/>
            <person name="Golino D."/>
            <person name="Preece J."/>
            <person name="Michelmore R."/>
        </authorList>
    </citation>
    <scope>NUCLEOTIDE SEQUENCE [LARGE SCALE GENOMIC DNA]</scope>
</reference>
<organism evidence="1 2">
    <name type="scientific">Pistacia atlantica</name>
    <dbReference type="NCBI Taxonomy" id="434234"/>
    <lineage>
        <taxon>Eukaryota</taxon>
        <taxon>Viridiplantae</taxon>
        <taxon>Streptophyta</taxon>
        <taxon>Embryophyta</taxon>
        <taxon>Tracheophyta</taxon>
        <taxon>Spermatophyta</taxon>
        <taxon>Magnoliopsida</taxon>
        <taxon>eudicotyledons</taxon>
        <taxon>Gunneridae</taxon>
        <taxon>Pentapetalae</taxon>
        <taxon>rosids</taxon>
        <taxon>malvids</taxon>
        <taxon>Sapindales</taxon>
        <taxon>Anacardiaceae</taxon>
        <taxon>Pistacia</taxon>
    </lineage>
</organism>
<keyword evidence="2" id="KW-1185">Reference proteome</keyword>
<evidence type="ECO:0000313" key="2">
    <source>
        <dbReference type="Proteomes" id="UP001164250"/>
    </source>
</evidence>
<comment type="caution">
    <text evidence="1">The sequence shown here is derived from an EMBL/GenBank/DDBJ whole genome shotgun (WGS) entry which is preliminary data.</text>
</comment>
<sequence length="73" mass="8858">MARSLFLSLNKSISTVHLHPRHKRHLFPLSPYSRHISLRSIQPNRPLRHFHFFRLHHRPFALDFIIDAMFCFN</sequence>
<accession>A0ACC1A951</accession>
<name>A0ACC1A951_9ROSI</name>
<gene>
    <name evidence="1" type="ORF">Patl1_30289</name>
</gene>
<dbReference type="EMBL" id="CM047907">
    <property type="protein sequence ID" value="KAJ0083552.1"/>
    <property type="molecule type" value="Genomic_DNA"/>
</dbReference>